<name>A0ABR0LJ80_9PEZI</name>
<dbReference type="Proteomes" id="UP001357485">
    <property type="component" value="Unassembled WGS sequence"/>
</dbReference>
<dbReference type="Gene3D" id="1.10.1520.10">
    <property type="entry name" value="Ribonuclease III domain"/>
    <property type="match status" value="1"/>
</dbReference>
<dbReference type="SUPFAM" id="SSF69065">
    <property type="entry name" value="RNase III domain-like"/>
    <property type="match status" value="1"/>
</dbReference>
<dbReference type="EMBL" id="JAVRRA010019221">
    <property type="protein sequence ID" value="KAK5183163.1"/>
    <property type="molecule type" value="Genomic_DNA"/>
</dbReference>
<comment type="caution">
    <text evidence="2">The sequence shown here is derived from an EMBL/GenBank/DDBJ whole genome shotgun (WGS) entry which is preliminary data.</text>
</comment>
<sequence length="161" mass="17035">MAQLNVSSTTTRAIKAVTGYEFTNPANLSEALDTTGLHRRESNQRLALLGDAALKLALLDDWYPTGYTKGRRDFTEGEAGCGHNIVVDIGGNASLARVGHECAISHYIVTHPGHFGRVSDKVVAATVEAIIGAIYVDSGKDIAVVKSAMEALGLITSSSTY</sequence>
<evidence type="ECO:0000259" key="1">
    <source>
        <dbReference type="PROSITE" id="PS50142"/>
    </source>
</evidence>
<accession>A0ABR0LJ80</accession>
<dbReference type="PROSITE" id="PS50142">
    <property type="entry name" value="RNASE_3_2"/>
    <property type="match status" value="1"/>
</dbReference>
<proteinExistence type="predicted"/>
<dbReference type="SMART" id="SM00535">
    <property type="entry name" value="RIBOc"/>
    <property type="match status" value="1"/>
</dbReference>
<evidence type="ECO:0000313" key="2">
    <source>
        <dbReference type="EMBL" id="KAK5183163.1"/>
    </source>
</evidence>
<dbReference type="InterPro" id="IPR000999">
    <property type="entry name" value="RNase_III_dom"/>
</dbReference>
<feature type="domain" description="RNase III" evidence="1">
    <location>
        <begin position="11"/>
        <end position="139"/>
    </location>
</feature>
<keyword evidence="3" id="KW-1185">Reference proteome</keyword>
<organism evidence="2 3">
    <name type="scientific">Cryomyces antarcticus</name>
    <dbReference type="NCBI Taxonomy" id="329879"/>
    <lineage>
        <taxon>Eukaryota</taxon>
        <taxon>Fungi</taxon>
        <taxon>Dikarya</taxon>
        <taxon>Ascomycota</taxon>
        <taxon>Pezizomycotina</taxon>
        <taxon>Dothideomycetes</taxon>
        <taxon>Dothideomycetes incertae sedis</taxon>
        <taxon>Cryomyces</taxon>
    </lineage>
</organism>
<dbReference type="Pfam" id="PF14622">
    <property type="entry name" value="Ribonucleas_3_3"/>
    <property type="match status" value="1"/>
</dbReference>
<evidence type="ECO:0000313" key="3">
    <source>
        <dbReference type="Proteomes" id="UP001357485"/>
    </source>
</evidence>
<dbReference type="CDD" id="cd00593">
    <property type="entry name" value="RIBOc"/>
    <property type="match status" value="1"/>
</dbReference>
<gene>
    <name evidence="2" type="ORF">LTR16_010135</name>
</gene>
<dbReference type="InterPro" id="IPR036389">
    <property type="entry name" value="RNase_III_sf"/>
</dbReference>
<protein>
    <recommendedName>
        <fullName evidence="1">RNase III domain-containing protein</fullName>
    </recommendedName>
</protein>
<reference evidence="2 3" key="1">
    <citation type="submission" date="2023-08" db="EMBL/GenBank/DDBJ databases">
        <title>Black Yeasts Isolated from many extreme environments.</title>
        <authorList>
            <person name="Coleine C."/>
            <person name="Stajich J.E."/>
            <person name="Selbmann L."/>
        </authorList>
    </citation>
    <scope>NUCLEOTIDE SEQUENCE [LARGE SCALE GENOMIC DNA]</scope>
    <source>
        <strain evidence="2 3">CCFEE 536</strain>
    </source>
</reference>